<feature type="compositionally biased region" description="Low complexity" evidence="5">
    <location>
        <begin position="607"/>
        <end position="635"/>
    </location>
</feature>
<keyword evidence="4" id="KW-0067">ATP-binding</keyword>
<dbReference type="Gene3D" id="1.10.510.10">
    <property type="entry name" value="Transferase(Phosphotransferase) domain 1"/>
    <property type="match status" value="1"/>
</dbReference>
<evidence type="ECO:0000313" key="8">
    <source>
        <dbReference type="EMBL" id="TKD01877.1"/>
    </source>
</evidence>
<keyword evidence="1" id="KW-0808">Transferase</keyword>
<dbReference type="Pfam" id="PF00069">
    <property type="entry name" value="Pkinase"/>
    <property type="match status" value="1"/>
</dbReference>
<feature type="compositionally biased region" description="Polar residues" evidence="5">
    <location>
        <begin position="481"/>
        <end position="491"/>
    </location>
</feature>
<feature type="compositionally biased region" description="Low complexity" evidence="5">
    <location>
        <begin position="556"/>
        <end position="567"/>
    </location>
</feature>
<keyword evidence="6" id="KW-0472">Membrane</keyword>
<dbReference type="AlphaFoldDB" id="A0A4U1J3V8"/>
<evidence type="ECO:0000256" key="4">
    <source>
        <dbReference type="ARBA" id="ARBA00022840"/>
    </source>
</evidence>
<evidence type="ECO:0000256" key="1">
    <source>
        <dbReference type="ARBA" id="ARBA00022679"/>
    </source>
</evidence>
<keyword evidence="6" id="KW-1133">Transmembrane helix</keyword>
<dbReference type="OrthoDB" id="5497253at2"/>
<keyword evidence="6" id="KW-0812">Transmembrane</keyword>
<dbReference type="CDD" id="cd14014">
    <property type="entry name" value="STKc_PknB_like"/>
    <property type="match status" value="1"/>
</dbReference>
<protein>
    <submittedName>
        <fullName evidence="8">Serine/threonine protein kinase</fullName>
    </submittedName>
</protein>
<name>A0A4U1J3V8_9BACT</name>
<dbReference type="PANTHER" id="PTHR43289">
    <property type="entry name" value="MITOGEN-ACTIVATED PROTEIN KINASE KINASE KINASE 20-RELATED"/>
    <property type="match status" value="1"/>
</dbReference>
<evidence type="ECO:0000256" key="3">
    <source>
        <dbReference type="ARBA" id="ARBA00022777"/>
    </source>
</evidence>
<dbReference type="GO" id="GO:0004674">
    <property type="term" value="F:protein serine/threonine kinase activity"/>
    <property type="evidence" value="ECO:0007669"/>
    <property type="project" value="UniProtKB-KW"/>
</dbReference>
<reference evidence="8 9" key="1">
    <citation type="submission" date="2019-04" db="EMBL/GenBank/DDBJ databases">
        <authorList>
            <person name="Li Y."/>
            <person name="Wang J."/>
        </authorList>
    </citation>
    <scope>NUCLEOTIDE SEQUENCE [LARGE SCALE GENOMIC DNA]</scope>
    <source>
        <strain evidence="8 9">DSM 14668</strain>
    </source>
</reference>
<evidence type="ECO:0000259" key="7">
    <source>
        <dbReference type="PROSITE" id="PS50011"/>
    </source>
</evidence>
<keyword evidence="2" id="KW-0547">Nucleotide-binding</keyword>
<feature type="compositionally biased region" description="Polar residues" evidence="5">
    <location>
        <begin position="389"/>
        <end position="410"/>
    </location>
</feature>
<evidence type="ECO:0000256" key="5">
    <source>
        <dbReference type="SAM" id="MobiDB-lite"/>
    </source>
</evidence>
<accession>A0A4U1J3V8</accession>
<evidence type="ECO:0000256" key="2">
    <source>
        <dbReference type="ARBA" id="ARBA00022741"/>
    </source>
</evidence>
<dbReference type="PANTHER" id="PTHR43289:SF6">
    <property type="entry name" value="SERINE_THREONINE-PROTEIN KINASE NEKL-3"/>
    <property type="match status" value="1"/>
</dbReference>
<feature type="domain" description="Protein kinase" evidence="7">
    <location>
        <begin position="1"/>
        <end position="266"/>
    </location>
</feature>
<comment type="caution">
    <text evidence="8">The sequence shown here is derived from an EMBL/GenBank/DDBJ whole genome shotgun (WGS) entry which is preliminary data.</text>
</comment>
<dbReference type="GO" id="GO:0005524">
    <property type="term" value="F:ATP binding"/>
    <property type="evidence" value="ECO:0007669"/>
    <property type="project" value="UniProtKB-KW"/>
</dbReference>
<feature type="transmembrane region" description="Helical" evidence="6">
    <location>
        <begin position="649"/>
        <end position="669"/>
    </location>
</feature>
<dbReference type="InterPro" id="IPR008271">
    <property type="entry name" value="Ser/Thr_kinase_AS"/>
</dbReference>
<proteinExistence type="predicted"/>
<feature type="region of interest" description="Disordered" evidence="5">
    <location>
        <begin position="363"/>
        <end position="641"/>
    </location>
</feature>
<evidence type="ECO:0000313" key="9">
    <source>
        <dbReference type="Proteomes" id="UP000309215"/>
    </source>
</evidence>
<feature type="region of interest" description="Disordered" evidence="5">
    <location>
        <begin position="312"/>
        <end position="335"/>
    </location>
</feature>
<dbReference type="PROSITE" id="PS00108">
    <property type="entry name" value="PROTEIN_KINASE_ST"/>
    <property type="match status" value="1"/>
</dbReference>
<keyword evidence="9" id="KW-1185">Reference proteome</keyword>
<keyword evidence="3 8" id="KW-0418">Kinase</keyword>
<dbReference type="InterPro" id="IPR011009">
    <property type="entry name" value="Kinase-like_dom_sf"/>
</dbReference>
<organism evidence="8 9">
    <name type="scientific">Polyangium fumosum</name>
    <dbReference type="NCBI Taxonomy" id="889272"/>
    <lineage>
        <taxon>Bacteria</taxon>
        <taxon>Pseudomonadati</taxon>
        <taxon>Myxococcota</taxon>
        <taxon>Polyangia</taxon>
        <taxon>Polyangiales</taxon>
        <taxon>Polyangiaceae</taxon>
        <taxon>Polyangium</taxon>
    </lineage>
</organism>
<dbReference type="PROSITE" id="PS50011">
    <property type="entry name" value="PROTEIN_KINASE_DOM"/>
    <property type="match status" value="1"/>
</dbReference>
<dbReference type="SUPFAM" id="SSF56112">
    <property type="entry name" value="Protein kinase-like (PK-like)"/>
    <property type="match status" value="1"/>
</dbReference>
<feature type="compositionally biased region" description="Basic and acidic residues" evidence="5">
    <location>
        <begin position="568"/>
        <end position="577"/>
    </location>
</feature>
<dbReference type="Proteomes" id="UP000309215">
    <property type="component" value="Unassembled WGS sequence"/>
</dbReference>
<keyword evidence="8" id="KW-0723">Serine/threonine-protein kinase</keyword>
<evidence type="ECO:0000256" key="6">
    <source>
        <dbReference type="SAM" id="Phobius"/>
    </source>
</evidence>
<gene>
    <name evidence="8" type="ORF">E8A74_30010</name>
</gene>
<dbReference type="EMBL" id="SSMQ01000037">
    <property type="protein sequence ID" value="TKD01877.1"/>
    <property type="molecule type" value="Genomic_DNA"/>
</dbReference>
<dbReference type="Gene3D" id="3.30.200.20">
    <property type="entry name" value="Phosphorylase Kinase, domain 1"/>
    <property type="match status" value="1"/>
</dbReference>
<sequence length="672" mass="72034">MGDVVEAEHVALGKRVVVKLLQERHASRPDFVDRMRIEAQALAKITHPNLVQVTDFGQTAEGRTFLVMERLHGRDLREELEHRLFFPVAEAIDVTRQALAGLAAAHDAGVVHRDVKLDNLFLCDAPDGGRRLVKVLDFGVAKVINVMGDNTPLPLAFPTAEGVAMGTPRFFSPEQARGRPVDGRADLYAVGMVLYTLLAGRGPFDHITTLLELTRAHAFQVPEPPSRFATQALPAGLDAIVMKALAKEPAERFATARTFAAELERVADGLSASNIRPRWDVTDVMPTVPRMQKAAQPAVDDEPATMRVDTFPKSALPKAMPDDDDEAPDTPTRRLVRPMPFMRAQRAPLPLPEAAPAIAPAPAPAWDAKLPTTISEPPKTLENIPQPFSEPSTQPRSDTATSQPAKSQEVASFPPDPILDATLTSAMRAPKPPSDTSALPPDPILDATFPSGPRAEEPAAARIPSEHPPANRVPSEHPSAPTRTGSERPTSSGGGTGRADRISALPGRNPDRPSIVPGREGRISVLPGRTDRTSALPTRPDRISALPARPEPTSNVPPRAAEPVAVPERPERPERRSNLPAAAPLHPPAPLPEERISVPPPAPGGVRPLRAPVPWRRRPAASSTSGAARAAATTTQNKPVEVESGKRQMAILAIVALVTVAVAGVLLALRFR</sequence>
<dbReference type="InterPro" id="IPR000719">
    <property type="entry name" value="Prot_kinase_dom"/>
</dbReference>
<dbReference type="SMART" id="SM00220">
    <property type="entry name" value="S_TKc"/>
    <property type="match status" value="1"/>
</dbReference>